<evidence type="ECO:0000313" key="2">
    <source>
        <dbReference type="Proteomes" id="UP001054837"/>
    </source>
</evidence>
<organism evidence="1 2">
    <name type="scientific">Caerostris darwini</name>
    <dbReference type="NCBI Taxonomy" id="1538125"/>
    <lineage>
        <taxon>Eukaryota</taxon>
        <taxon>Metazoa</taxon>
        <taxon>Ecdysozoa</taxon>
        <taxon>Arthropoda</taxon>
        <taxon>Chelicerata</taxon>
        <taxon>Arachnida</taxon>
        <taxon>Araneae</taxon>
        <taxon>Araneomorphae</taxon>
        <taxon>Entelegynae</taxon>
        <taxon>Araneoidea</taxon>
        <taxon>Araneidae</taxon>
        <taxon>Caerostris</taxon>
    </lineage>
</organism>
<gene>
    <name evidence="1" type="ORF">CDAR_563181</name>
</gene>
<keyword evidence="2" id="KW-1185">Reference proteome</keyword>
<dbReference type="EMBL" id="BPLQ01012004">
    <property type="protein sequence ID" value="GIY61869.1"/>
    <property type="molecule type" value="Genomic_DNA"/>
</dbReference>
<accession>A0AAV4UVR5</accession>
<evidence type="ECO:0000313" key="1">
    <source>
        <dbReference type="EMBL" id="GIY61869.1"/>
    </source>
</evidence>
<protein>
    <submittedName>
        <fullName evidence="1">Uncharacterized protein</fullName>
    </submittedName>
</protein>
<comment type="caution">
    <text evidence="1">The sequence shown here is derived from an EMBL/GenBank/DDBJ whole genome shotgun (WGS) entry which is preliminary data.</text>
</comment>
<name>A0AAV4UVR5_9ARAC</name>
<reference evidence="1 2" key="1">
    <citation type="submission" date="2021-06" db="EMBL/GenBank/DDBJ databases">
        <title>Caerostris darwini draft genome.</title>
        <authorList>
            <person name="Kono N."/>
            <person name="Arakawa K."/>
        </authorList>
    </citation>
    <scope>NUCLEOTIDE SEQUENCE [LARGE SCALE GENOMIC DNA]</scope>
</reference>
<sequence length="73" mass="8373">MCISRKVKHLLWRQSVPSGLEVEEGCKPPGTKHRGVASKLQCLIVRTVQSFFVPCLELRVILDLLTVCQRRRE</sequence>
<dbReference type="Proteomes" id="UP001054837">
    <property type="component" value="Unassembled WGS sequence"/>
</dbReference>
<proteinExistence type="predicted"/>
<dbReference type="AlphaFoldDB" id="A0AAV4UVR5"/>